<evidence type="ECO:0000259" key="1">
    <source>
        <dbReference type="Pfam" id="PF21345"/>
    </source>
</evidence>
<dbReference type="PANTHER" id="PTHR40081">
    <property type="entry name" value="CONCANAVALIN A-LIKE LECTIN/GLUCANASE"/>
    <property type="match status" value="1"/>
</dbReference>
<dbReference type="AlphaFoldDB" id="A0A0F9DPQ1"/>
<feature type="domain" description="PcRGLX/YetA-like central beta-sandwich" evidence="1">
    <location>
        <begin position="272"/>
        <end position="328"/>
    </location>
</feature>
<gene>
    <name evidence="2" type="ORF">LCGC14_2463230</name>
</gene>
<comment type="caution">
    <text evidence="2">The sequence shown here is derived from an EMBL/GenBank/DDBJ whole genome shotgun (WGS) entry which is preliminary data.</text>
</comment>
<reference evidence="2" key="1">
    <citation type="journal article" date="2015" name="Nature">
        <title>Complex archaea that bridge the gap between prokaryotes and eukaryotes.</title>
        <authorList>
            <person name="Spang A."/>
            <person name="Saw J.H."/>
            <person name="Jorgensen S.L."/>
            <person name="Zaremba-Niedzwiedzka K."/>
            <person name="Martijn J."/>
            <person name="Lind A.E."/>
            <person name="van Eijk R."/>
            <person name="Schleper C."/>
            <person name="Guy L."/>
            <person name="Ettema T.J."/>
        </authorList>
    </citation>
    <scope>NUCLEOTIDE SEQUENCE</scope>
</reference>
<dbReference type="InterPro" id="IPR045793">
    <property type="entry name" value="PcRGLX/YetA-like"/>
</dbReference>
<accession>A0A0F9DPQ1</accession>
<evidence type="ECO:0000313" key="2">
    <source>
        <dbReference type="EMBL" id="KKL19661.1"/>
    </source>
</evidence>
<name>A0A0F9DPQ1_9ZZZZ</name>
<dbReference type="InterPro" id="IPR048330">
    <property type="entry name" value="PcRGLX/YetA_2nd"/>
</dbReference>
<dbReference type="Pfam" id="PF21345">
    <property type="entry name" value="PcRGLX_2nd"/>
    <property type="match status" value="2"/>
</dbReference>
<protein>
    <recommendedName>
        <fullName evidence="1">PcRGLX/YetA-like central beta-sandwich domain-containing protein</fullName>
    </recommendedName>
</protein>
<dbReference type="EMBL" id="LAZR01038400">
    <property type="protein sequence ID" value="KKL19661.1"/>
    <property type="molecule type" value="Genomic_DNA"/>
</dbReference>
<feature type="domain" description="PcRGLX/YetA-like central beta-sandwich" evidence="1">
    <location>
        <begin position="47"/>
        <end position="175"/>
    </location>
</feature>
<sequence>CPESEIFGKFCGEVFKTLDCQVDLAASGRAELLLRDDGKNVPPPSPVKVADLPGEVRLTTGTLEAVIEKKKAGLFRSLKVGGRSMLDSSGRGLVLHLPGPARQVTRKRGNRQVKVTEYGPPRPVVAGPPSEVIVEHAGPMRAVVRLRGSFPGVHNGRLGYTVRITAFAGQRFVKMHVWLENHGGMGYYRQGKKQTTTGNMEWLLFDGMAVELGLGVGSPVRASGEGVQADEHFKLLQLCKWNKDNSKLQYNNYEVYTLKDFEFTVTAGAKPLAKGDRSDGVVTLSGPGGKLTTAIRDFWQNYPKAVELDGSLLKLWLWPLEGQWPRTRPVQWAGLFDKQLEALPRPGLYYLPGAVHKGHEFILDFSERTPQETSAELSRPPVALASAEHYASTEAAPALFAPAPARTGDAECDAKLAAWTRMARSVADPQGKTGLYEARKHSQWSAVTYFGDSTYWYGWMDFGDISIPGHGPTSLGGDWLWLMLLSAMRTGDAGFVRLAGDMARHRIDVDQH</sequence>
<feature type="non-terminal residue" evidence="2">
    <location>
        <position position="1"/>
    </location>
</feature>
<feature type="non-terminal residue" evidence="2">
    <location>
        <position position="512"/>
    </location>
</feature>
<organism evidence="2">
    <name type="scientific">marine sediment metagenome</name>
    <dbReference type="NCBI Taxonomy" id="412755"/>
    <lineage>
        <taxon>unclassified sequences</taxon>
        <taxon>metagenomes</taxon>
        <taxon>ecological metagenomes</taxon>
    </lineage>
</organism>
<proteinExistence type="predicted"/>
<dbReference type="PANTHER" id="PTHR40081:SF1">
    <property type="entry name" value="TAT PATHWAY SIGNAL SEQUENCE DOMAIN PROTEIN"/>
    <property type="match status" value="1"/>
</dbReference>